<gene>
    <name evidence="1" type="ORF">AURDEDRAFT_130907</name>
</gene>
<name>J0CWG8_AURST</name>
<dbReference type="EMBL" id="JH687913">
    <property type="protein sequence ID" value="EJD34926.1"/>
    <property type="molecule type" value="Genomic_DNA"/>
</dbReference>
<accession>J0CWG8</accession>
<dbReference type="Proteomes" id="UP000006514">
    <property type="component" value="Unassembled WGS sequence"/>
</dbReference>
<evidence type="ECO:0000313" key="1">
    <source>
        <dbReference type="EMBL" id="EJD34926.1"/>
    </source>
</evidence>
<evidence type="ECO:0000313" key="2">
    <source>
        <dbReference type="Proteomes" id="UP000006514"/>
    </source>
</evidence>
<dbReference type="AlphaFoldDB" id="J0CWG8"/>
<evidence type="ECO:0008006" key="3">
    <source>
        <dbReference type="Google" id="ProtNLM"/>
    </source>
</evidence>
<dbReference type="KEGG" id="adl:AURDEDRAFT_130907"/>
<keyword evidence="2" id="KW-1185">Reference proteome</keyword>
<reference evidence="2" key="1">
    <citation type="journal article" date="2012" name="Science">
        <title>The Paleozoic origin of enzymatic lignin decomposition reconstructed from 31 fungal genomes.</title>
        <authorList>
            <person name="Floudas D."/>
            <person name="Binder M."/>
            <person name="Riley R."/>
            <person name="Barry K."/>
            <person name="Blanchette R.A."/>
            <person name="Henrissat B."/>
            <person name="Martinez A.T."/>
            <person name="Otillar R."/>
            <person name="Spatafora J.W."/>
            <person name="Yadav J.S."/>
            <person name="Aerts A."/>
            <person name="Benoit I."/>
            <person name="Boyd A."/>
            <person name="Carlson A."/>
            <person name="Copeland A."/>
            <person name="Coutinho P.M."/>
            <person name="de Vries R.P."/>
            <person name="Ferreira P."/>
            <person name="Findley K."/>
            <person name="Foster B."/>
            <person name="Gaskell J."/>
            <person name="Glotzer D."/>
            <person name="Gorecki P."/>
            <person name="Heitman J."/>
            <person name="Hesse C."/>
            <person name="Hori C."/>
            <person name="Igarashi K."/>
            <person name="Jurgens J.A."/>
            <person name="Kallen N."/>
            <person name="Kersten P."/>
            <person name="Kohler A."/>
            <person name="Kuees U."/>
            <person name="Kumar T.K.A."/>
            <person name="Kuo A."/>
            <person name="LaButti K."/>
            <person name="Larrondo L.F."/>
            <person name="Lindquist E."/>
            <person name="Ling A."/>
            <person name="Lombard V."/>
            <person name="Lucas S."/>
            <person name="Lundell T."/>
            <person name="Martin R."/>
            <person name="McLaughlin D.J."/>
            <person name="Morgenstern I."/>
            <person name="Morin E."/>
            <person name="Murat C."/>
            <person name="Nagy L.G."/>
            <person name="Nolan M."/>
            <person name="Ohm R.A."/>
            <person name="Patyshakuliyeva A."/>
            <person name="Rokas A."/>
            <person name="Ruiz-Duenas F.J."/>
            <person name="Sabat G."/>
            <person name="Salamov A."/>
            <person name="Samejima M."/>
            <person name="Schmutz J."/>
            <person name="Slot J.C."/>
            <person name="St John F."/>
            <person name="Stenlid J."/>
            <person name="Sun H."/>
            <person name="Sun S."/>
            <person name="Syed K."/>
            <person name="Tsang A."/>
            <person name="Wiebenga A."/>
            <person name="Young D."/>
            <person name="Pisabarro A."/>
            <person name="Eastwood D.C."/>
            <person name="Martin F."/>
            <person name="Cullen D."/>
            <person name="Grigoriev I.V."/>
            <person name="Hibbett D.S."/>
        </authorList>
    </citation>
    <scope>NUCLEOTIDE SEQUENCE [LARGE SCALE GENOMIC DNA]</scope>
    <source>
        <strain evidence="2">TFB10046</strain>
    </source>
</reference>
<dbReference type="SUPFAM" id="SSF52047">
    <property type="entry name" value="RNI-like"/>
    <property type="match status" value="1"/>
</dbReference>
<sequence length="446" mass="49734">MPLQHSDTVVQAERELRLSAAVLHSLLSDACLAPEARFRVSSALNNVQSAGHRLARHSGPFAALPFDILAEIFKLWTAADTRPDDPIRNLQLDYAALWVSDTDAYLESDVIACLLARARTLDVHWRMPAENLPLDVAFEDTVLPLLIAHMPLLEEVAFDGVVAPDDQKLLANSIKILTLCPRVRTIDLHFVPFCLLDPPALSRVETFNTRLKLTGDQLSEIATSWPTLHTLTVSHILSPVPVEFRCLRTLRNRDASIFPCFLSPASLPRLETVEICNSTFAYDAFVTFIEGKAGWASIRTLSVVAADWSTPQTVALSSFLGLMSDFPNARTLRFQGFAASTVRDFYRFWAQYPSLAATIESLQHVQCRFCVTAATALFCFLEARNHDTSGFLSRVHSVEVKQDGEVDLSRSLFPVWMQPRLQQLVDRVVVDAAAPLTFARVSSKWE</sequence>
<organism evidence="1 2">
    <name type="scientific">Auricularia subglabra (strain TFB-10046 / SS5)</name>
    <name type="common">White-rot fungus</name>
    <name type="synonym">Auricularia delicata (strain TFB10046)</name>
    <dbReference type="NCBI Taxonomy" id="717982"/>
    <lineage>
        <taxon>Eukaryota</taxon>
        <taxon>Fungi</taxon>
        <taxon>Dikarya</taxon>
        <taxon>Basidiomycota</taxon>
        <taxon>Agaricomycotina</taxon>
        <taxon>Agaricomycetes</taxon>
        <taxon>Auriculariales</taxon>
        <taxon>Auriculariaceae</taxon>
        <taxon>Auricularia</taxon>
    </lineage>
</organism>
<dbReference type="InParanoid" id="J0CWG8"/>
<proteinExistence type="predicted"/>
<protein>
    <recommendedName>
        <fullName evidence="3">F-box domain-containing protein</fullName>
    </recommendedName>
</protein>